<feature type="domain" description="MIT" evidence="2">
    <location>
        <begin position="2"/>
        <end position="74"/>
    </location>
</feature>
<dbReference type="SUPFAM" id="SSF116846">
    <property type="entry name" value="MIT domain"/>
    <property type="match status" value="3"/>
</dbReference>
<evidence type="ECO:0000256" key="1">
    <source>
        <dbReference type="SAM" id="MobiDB-lite"/>
    </source>
</evidence>
<organism evidence="3 4">
    <name type="scientific">Polysphondylium violaceum</name>
    <dbReference type="NCBI Taxonomy" id="133409"/>
    <lineage>
        <taxon>Eukaryota</taxon>
        <taxon>Amoebozoa</taxon>
        <taxon>Evosea</taxon>
        <taxon>Eumycetozoa</taxon>
        <taxon>Dictyostelia</taxon>
        <taxon>Dictyosteliales</taxon>
        <taxon>Dictyosteliaceae</taxon>
        <taxon>Polysphondylium</taxon>
    </lineage>
</organism>
<accession>A0A8J4PR27</accession>
<proteinExistence type="predicted"/>
<feature type="region of interest" description="Disordered" evidence="1">
    <location>
        <begin position="160"/>
        <end position="191"/>
    </location>
</feature>
<dbReference type="AlphaFoldDB" id="A0A8J4PR27"/>
<protein>
    <recommendedName>
        <fullName evidence="2">MIT domain-containing protein</fullName>
    </recommendedName>
</protein>
<sequence length="352" mass="39565">MSALQNALGIVKKAVDLDNQGKSQEAISMYSLAIDHLQQVATTNDTKTRDLIQSKIVEYQSRVQFLKSTLHLNSPNNINSSSNSFPSPPPLQQYNNNNKSLVDVAVEYANLAVNSESSNQIQNAIMYYKKCADVLEQASKETDDIETRLMLNQKKQEYNARADSLSSSSSSSFVNSNSNSNSNSNLPFQVDDPNLFNSNTNSSGNNLFLNNSNGIQQPQQYIELSNNSTEFVDMAINYATEAIEQDDHLNYEKAIHFYDLSVQYFTAALQHESNQQIRQLILDKSTNSRIRSTFLKNKIQYNGGNNSNSEFSSIPMALQPGQKYKDPVRKKTVFEKLSKTIKGPKNISDHWL</sequence>
<evidence type="ECO:0000259" key="2">
    <source>
        <dbReference type="SMART" id="SM00745"/>
    </source>
</evidence>
<keyword evidence="4" id="KW-1185">Reference proteome</keyword>
<dbReference type="Proteomes" id="UP000695562">
    <property type="component" value="Unassembled WGS sequence"/>
</dbReference>
<evidence type="ECO:0000313" key="4">
    <source>
        <dbReference type="Proteomes" id="UP000695562"/>
    </source>
</evidence>
<dbReference type="SMART" id="SM00745">
    <property type="entry name" value="MIT"/>
    <property type="match status" value="3"/>
</dbReference>
<feature type="domain" description="MIT" evidence="2">
    <location>
        <begin position="98"/>
        <end position="175"/>
    </location>
</feature>
<feature type="domain" description="MIT" evidence="2">
    <location>
        <begin position="228"/>
        <end position="305"/>
    </location>
</feature>
<dbReference type="Gene3D" id="1.20.58.80">
    <property type="entry name" value="Phosphotransferase system, lactose/cellobiose-type IIA subunit"/>
    <property type="match status" value="3"/>
</dbReference>
<evidence type="ECO:0000313" key="3">
    <source>
        <dbReference type="EMBL" id="KAF2071315.1"/>
    </source>
</evidence>
<dbReference type="OrthoDB" id="16086at2759"/>
<dbReference type="Pfam" id="PF04212">
    <property type="entry name" value="MIT"/>
    <property type="match status" value="3"/>
</dbReference>
<comment type="caution">
    <text evidence="3">The sequence shown here is derived from an EMBL/GenBank/DDBJ whole genome shotgun (WGS) entry which is preliminary data.</text>
</comment>
<dbReference type="CDD" id="cd02656">
    <property type="entry name" value="MIT"/>
    <property type="match status" value="1"/>
</dbReference>
<feature type="compositionally biased region" description="Low complexity" evidence="1">
    <location>
        <begin position="164"/>
        <end position="185"/>
    </location>
</feature>
<dbReference type="InterPro" id="IPR036181">
    <property type="entry name" value="MIT_dom_sf"/>
</dbReference>
<name>A0A8J4PR27_9MYCE</name>
<feature type="region of interest" description="Disordered" evidence="1">
    <location>
        <begin position="77"/>
        <end position="96"/>
    </location>
</feature>
<reference evidence="3" key="1">
    <citation type="submission" date="2020-01" db="EMBL/GenBank/DDBJ databases">
        <title>Development of genomics and gene disruption for Polysphondylium violaceum indicates a role for the polyketide synthase stlB in stalk morphogenesis.</title>
        <authorList>
            <person name="Narita B."/>
            <person name="Kawabe Y."/>
            <person name="Kin K."/>
            <person name="Saito T."/>
            <person name="Gibbs R."/>
            <person name="Kuspa A."/>
            <person name="Muzny D."/>
            <person name="Queller D."/>
            <person name="Richards S."/>
            <person name="Strassman J."/>
            <person name="Sucgang R."/>
            <person name="Worley K."/>
            <person name="Schaap P."/>
        </authorList>
    </citation>
    <scope>NUCLEOTIDE SEQUENCE</scope>
    <source>
        <strain evidence="3">QSvi11</strain>
    </source>
</reference>
<dbReference type="InterPro" id="IPR007330">
    <property type="entry name" value="MIT_dom"/>
</dbReference>
<dbReference type="EMBL" id="AJWJ01000388">
    <property type="protein sequence ID" value="KAF2071315.1"/>
    <property type="molecule type" value="Genomic_DNA"/>
</dbReference>
<gene>
    <name evidence="3" type="ORF">CYY_007365</name>
</gene>